<evidence type="ECO:0000313" key="3">
    <source>
        <dbReference type="Proteomes" id="UP001236369"/>
    </source>
</evidence>
<dbReference type="RefSeq" id="WP_238248598.1">
    <property type="nucleotide sequence ID" value="NZ_BPQX01000021.1"/>
</dbReference>
<protein>
    <submittedName>
        <fullName evidence="2">Autotransporter-associated beta strand protein</fullName>
    </submittedName>
</protein>
<dbReference type="PANTHER" id="PTHR35037:SF3">
    <property type="entry name" value="C-TERMINAL REGION OF AIDA-LIKE PROTEIN"/>
    <property type="match status" value="1"/>
</dbReference>
<dbReference type="EMBL" id="JAUSVV010000003">
    <property type="protein sequence ID" value="MDQ0442523.1"/>
    <property type="molecule type" value="Genomic_DNA"/>
</dbReference>
<dbReference type="Gene3D" id="2.160.20.20">
    <property type="match status" value="3"/>
</dbReference>
<dbReference type="PANTHER" id="PTHR35037">
    <property type="entry name" value="C-TERMINAL REGION OF AIDA-LIKE PROTEIN"/>
    <property type="match status" value="1"/>
</dbReference>
<sequence>MKVNNAFSYNSALTVADDGRNLADGTYAVINYNGAAPAKTDQFSSVTGPQGYVLTLVADAANKLLSLNILYPDPYWNGSIVDGTTTAIVGGDGTWKVDSAYSNWTNASGTLHSGFKVGKSAIFAGTAGTVTIDSGGPILVNAAGLIFNVDGYKLTGSSLSLVAMSGTPKITVNGATTTATIGTTLRAYSGIELDGGGTLILTADSTYTAKTTITSGTLQLGNGNIVGSVKSDIVNNDKLVVNRNNQQSNDTWTYSNVISGTGSLDKTGTGTLVLTGAQTYSGGTTVDGGTFVLGTKDATGSLQGDVIVNKGGTFQAGTVGGSAAAAGSIAGDLSVKSGGTLGLQPRSGSSTQSLSVKSLTLAAGSTFYASLGAPSSTALIGVATTFSYKGTFGIVPLTGFAEGTYTLIKYAGADPAGSDAFSSITGGGGRTLSVSLDTTHKLLLLTVSAPPPYWNGNTTSGATTAVVGGDGTWKTDPAVTNWTNEGGTSHDAYGANKAPIFAGTAGTVTIDSASGASPVSVKGLTFKVDGYTIKGDTLTLADNAAAPKVSVNGSATATVAATLAGTDGLELLGGGTLILSANNTYAGKTTITAGTLQIGAGGTTGLVAGDIVDNGKLIVDRKNDADSGTWAYSGIISGTGSLEKRGTGTLTLTGLNTYTGGTTITGGTLQIGDGHTAGAIAGGITNNANLIFANETNQTFAGLISGSGTVTKTGAGTLTWTGMTSATNGYTGTTTISSGTLALSTNNTTLPGAVTVASGATLNIVAMSTIGSLAGTGSVTVGKNATLSLGGDNSSTEYSGTISGSGALVMNGTGTLTLRGTGKVDLKGNTLTIEAAGTAYQFSGTITGSGELKKTGDGYFILSGSNTFTGPLTISEGKLAASGTIINLESTDSTPVSPLASTVAVTVEAASTFRVLNTSLAISSLTGSGTVTGGANIPLAVLSVGGDADMTFSGVLADDDEGGTLGLVKAGKGTMILSGASTLSGGTTVAGGTLVVSGGRSLAGNVTVQKAATLAGDTVGLTVGTIGSNVAIQDGGTLSGVVGTTTLKIKGDLTLGSAANTALLLGAPSATAAIGVTGKLTLDGKLNLQPGAGFGSGTYRLFDYASSLSGAGLTIGTASDDVLFAVNTSTAGQVNLLVTAGQYLNGNSTGGGGTGVTGGNGTWDATAKNWTNGQGSTSEIFGANGLGIFSGTAGKVTVGNGTTPSVAGLSFKTDGYEITGGSIALVGFNNNTTTRNSVDDKTVVGGGTATISSTLTGTQKIDKAGNGTLILSGNNDAYTGNVLVSAGTLVASGGHAIGDTSSVDVASGATFKLAADEMMGKITGPGSVVLDKASLTIGVDGKDSSLDAALSGNGSLIKTGNGTLIVSGQNSHTGGTEVNGGTMALTGSVTGDVKVQDKGQLGGTGTVGGTVHVLDVGTTTGRYGKGLYRIMSYTGALIGNGMTVGALDRSVNVPDMAIQTDTVGKTVSLLTSPADASFWNAGKPGSGVVEGGSGT</sequence>
<comment type="caution">
    <text evidence="2">The sequence shown here is derived from an EMBL/GenBank/DDBJ whole genome shotgun (WGS) entry which is preliminary data.</text>
</comment>
<evidence type="ECO:0000313" key="2">
    <source>
        <dbReference type="EMBL" id="MDQ0442523.1"/>
    </source>
</evidence>
<gene>
    <name evidence="2" type="ORF">QO016_002017</name>
</gene>
<dbReference type="InterPro" id="IPR013425">
    <property type="entry name" value="Autotrns_rpt"/>
</dbReference>
<proteinExistence type="predicted"/>
<organism evidence="2 3">
    <name type="scientific">Methylobacterium persicinum</name>
    <dbReference type="NCBI Taxonomy" id="374426"/>
    <lineage>
        <taxon>Bacteria</taxon>
        <taxon>Pseudomonadati</taxon>
        <taxon>Pseudomonadota</taxon>
        <taxon>Alphaproteobacteria</taxon>
        <taxon>Hyphomicrobiales</taxon>
        <taxon>Methylobacteriaceae</taxon>
        <taxon>Methylobacterium</taxon>
    </lineage>
</organism>
<dbReference type="NCBIfam" id="TIGR02601">
    <property type="entry name" value="autotrns_rpt"/>
    <property type="match status" value="8"/>
</dbReference>
<keyword evidence="1" id="KW-0732">Signal</keyword>
<accession>A0ABU0HJM6</accession>
<dbReference type="Pfam" id="PF12951">
    <property type="entry name" value="PATR"/>
    <property type="match status" value="9"/>
</dbReference>
<dbReference type="Proteomes" id="UP001236369">
    <property type="component" value="Unassembled WGS sequence"/>
</dbReference>
<name>A0ABU0HJM6_9HYPH</name>
<dbReference type="InterPro" id="IPR051551">
    <property type="entry name" value="Autotransporter_adhesion"/>
</dbReference>
<dbReference type="InterPro" id="IPR011050">
    <property type="entry name" value="Pectin_lyase_fold/virulence"/>
</dbReference>
<reference evidence="2 3" key="1">
    <citation type="submission" date="2023-07" db="EMBL/GenBank/DDBJ databases">
        <title>Genomic Encyclopedia of Type Strains, Phase IV (KMG-IV): sequencing the most valuable type-strain genomes for metagenomic binning, comparative biology and taxonomic classification.</title>
        <authorList>
            <person name="Goeker M."/>
        </authorList>
    </citation>
    <scope>NUCLEOTIDE SEQUENCE [LARGE SCALE GENOMIC DNA]</scope>
    <source>
        <strain evidence="2 3">DSM 19562</strain>
    </source>
</reference>
<dbReference type="SUPFAM" id="SSF51126">
    <property type="entry name" value="Pectin lyase-like"/>
    <property type="match status" value="4"/>
</dbReference>
<evidence type="ECO:0000256" key="1">
    <source>
        <dbReference type="ARBA" id="ARBA00022729"/>
    </source>
</evidence>
<keyword evidence="3" id="KW-1185">Reference proteome</keyword>
<dbReference type="InterPro" id="IPR012332">
    <property type="entry name" value="Autotransporter_pectin_lyase_C"/>
</dbReference>